<evidence type="ECO:0000256" key="1">
    <source>
        <dbReference type="ARBA" id="ARBA00004370"/>
    </source>
</evidence>
<feature type="transmembrane region" description="Helical" evidence="5">
    <location>
        <begin position="231"/>
        <end position="249"/>
    </location>
</feature>
<accession>A0A199UBV3</accession>
<name>A0A199UBV3_MANES</name>
<evidence type="ECO:0000313" key="7">
    <source>
        <dbReference type="EMBL" id="OAY22245.1"/>
    </source>
</evidence>
<dbReference type="CDD" id="cd03507">
    <property type="entry name" value="Delta12-FADS-like"/>
    <property type="match status" value="1"/>
</dbReference>
<dbReference type="PANTHER" id="PTHR32100">
    <property type="entry name" value="OMEGA-6 FATTY ACID DESATURASE, CHLOROPLASTIC"/>
    <property type="match status" value="1"/>
</dbReference>
<dbReference type="STRING" id="3983.A0A199UBV3"/>
<gene>
    <name evidence="7" type="ORF">MANES_S017400</name>
</gene>
<keyword evidence="4" id="KW-0443">Lipid metabolism</keyword>
<evidence type="ECO:0000256" key="5">
    <source>
        <dbReference type="SAM" id="Phobius"/>
    </source>
</evidence>
<comment type="similarity">
    <text evidence="2">Belongs to the fatty acid desaturase type 1 family.</text>
</comment>
<comment type="subcellular location">
    <subcellularLocation>
        <location evidence="1">Membrane</location>
    </subcellularLocation>
</comment>
<dbReference type="GO" id="GO:0016020">
    <property type="term" value="C:membrane"/>
    <property type="evidence" value="ECO:0007669"/>
    <property type="project" value="UniProtKB-SubCell"/>
</dbReference>
<keyword evidence="3" id="KW-0560">Oxidoreductase</keyword>
<keyword evidence="5" id="KW-1133">Transmembrane helix</keyword>
<dbReference type="Pfam" id="PF00487">
    <property type="entry name" value="FA_desaturase"/>
    <property type="match status" value="2"/>
</dbReference>
<evidence type="ECO:0000256" key="3">
    <source>
        <dbReference type="ARBA" id="ARBA00023002"/>
    </source>
</evidence>
<evidence type="ECO:0000256" key="2">
    <source>
        <dbReference type="ARBA" id="ARBA00009295"/>
    </source>
</evidence>
<dbReference type="InterPro" id="IPR012171">
    <property type="entry name" value="Fatty_acid_desaturase"/>
</dbReference>
<sequence>MGIKKGDFGFKAKVSTLTVRGAVRGGRVIHHLTWDRLLWKGEKQKHDLFLLRRAKSLQAVATSVVPASADGAQYRKQLAESCGFRQIGEPLPRNVTLKEIIDTLPRKVFEIDDMKAWKLVLISATSYALGLFMISKAPWYLLPLAWAWTGTAVTGFFVIGHDCAHKSFSRNKLLEDIVGTLAFLPLIYPYEPWRFKHDRHHAKTNMSVPKRLIWHFDVKKFRPSEVKRVKISLACVFAFMAIGWPLIIYKTGIMGWIKFWLMPWLGYHFWMSTFTVVHHTAPHIPFKSSDEWNAAEAQLTGTVHCDYPRWIEILCHDINVHIPHHISARIPSYNLREAHKSIQDNWGKYLNEATWNWRLMKTIMTMCHVYDKEENYIAFDKLAPADSQPVTFLKRVMPDYA</sequence>
<keyword evidence="5" id="KW-0472">Membrane</keyword>
<dbReference type="AlphaFoldDB" id="A0A199UBV3"/>
<dbReference type="GO" id="GO:0006629">
    <property type="term" value="P:lipid metabolic process"/>
    <property type="evidence" value="ECO:0007669"/>
    <property type="project" value="UniProtKB-KW"/>
</dbReference>
<protein>
    <recommendedName>
        <fullName evidence="6">Fatty acid desaturase domain-containing protein</fullName>
    </recommendedName>
</protein>
<evidence type="ECO:0000256" key="4">
    <source>
        <dbReference type="ARBA" id="ARBA00023098"/>
    </source>
</evidence>
<feature type="domain" description="Fatty acid desaturase" evidence="6">
    <location>
        <begin position="138"/>
        <end position="205"/>
    </location>
</feature>
<keyword evidence="5" id="KW-0812">Transmembrane</keyword>
<reference evidence="7" key="1">
    <citation type="submission" date="2016-02" db="EMBL/GenBank/DDBJ databases">
        <title>WGS assembly of Manihot esculenta.</title>
        <authorList>
            <person name="Bredeson J.V."/>
            <person name="Prochnik S.E."/>
            <person name="Lyons J.B."/>
            <person name="Schmutz J."/>
            <person name="Grimwood J."/>
            <person name="Vrebalov J."/>
            <person name="Bart R.S."/>
            <person name="Amuge T."/>
            <person name="Ferguson M.E."/>
            <person name="Green R."/>
            <person name="Putnam N."/>
            <person name="Stites J."/>
            <person name="Rounsley S."/>
            <person name="Rokhsar D.S."/>
        </authorList>
    </citation>
    <scope>NUCLEOTIDE SEQUENCE [LARGE SCALE GENOMIC DNA]</scope>
    <source>
        <tissue evidence="7">Leaf</tissue>
    </source>
</reference>
<dbReference type="GO" id="GO:0016491">
    <property type="term" value="F:oxidoreductase activity"/>
    <property type="evidence" value="ECO:0007669"/>
    <property type="project" value="UniProtKB-KW"/>
</dbReference>
<feature type="domain" description="Fatty acid desaturase" evidence="6">
    <location>
        <begin position="227"/>
        <end position="350"/>
    </location>
</feature>
<proteinExistence type="inferred from homology"/>
<dbReference type="EMBL" id="KV450466">
    <property type="protein sequence ID" value="OAY22245.1"/>
    <property type="molecule type" value="Genomic_DNA"/>
</dbReference>
<evidence type="ECO:0000259" key="6">
    <source>
        <dbReference type="Pfam" id="PF00487"/>
    </source>
</evidence>
<feature type="transmembrane region" description="Helical" evidence="5">
    <location>
        <begin position="140"/>
        <end position="161"/>
    </location>
</feature>
<dbReference type="InterPro" id="IPR005804">
    <property type="entry name" value="FA_desaturase_dom"/>
</dbReference>
<feature type="transmembrane region" description="Helical" evidence="5">
    <location>
        <begin position="116"/>
        <end position="134"/>
    </location>
</feature>
<organism evidence="7">
    <name type="scientific">Manihot esculenta</name>
    <name type="common">Cassava</name>
    <name type="synonym">Jatropha manihot</name>
    <dbReference type="NCBI Taxonomy" id="3983"/>
    <lineage>
        <taxon>Eukaryota</taxon>
        <taxon>Viridiplantae</taxon>
        <taxon>Streptophyta</taxon>
        <taxon>Embryophyta</taxon>
        <taxon>Tracheophyta</taxon>
        <taxon>Spermatophyta</taxon>
        <taxon>Magnoliopsida</taxon>
        <taxon>eudicotyledons</taxon>
        <taxon>Gunneridae</taxon>
        <taxon>Pentapetalae</taxon>
        <taxon>rosids</taxon>
        <taxon>fabids</taxon>
        <taxon>Malpighiales</taxon>
        <taxon>Euphorbiaceae</taxon>
        <taxon>Crotonoideae</taxon>
        <taxon>Manihoteae</taxon>
        <taxon>Manihot</taxon>
    </lineage>
</organism>